<feature type="region of interest" description="Disordered" evidence="1">
    <location>
        <begin position="53"/>
        <end position="165"/>
    </location>
</feature>
<dbReference type="EMBL" id="AEEC02000002">
    <property type="protein sequence ID" value="EOA06450.1"/>
    <property type="molecule type" value="Genomic_DNA"/>
</dbReference>
<dbReference type="InterPro" id="IPR021457">
    <property type="entry name" value="DUF3108"/>
</dbReference>
<dbReference type="RefSeq" id="WP_006461498.1">
    <property type="nucleotide sequence ID" value="NZ_AEEC02000002.1"/>
</dbReference>
<proteinExistence type="predicted"/>
<feature type="compositionally biased region" description="Low complexity" evidence="1">
    <location>
        <begin position="73"/>
        <end position="84"/>
    </location>
</feature>
<dbReference type="AlphaFoldDB" id="A0AAI9II28"/>
<evidence type="ECO:0000256" key="1">
    <source>
        <dbReference type="SAM" id="MobiDB-lite"/>
    </source>
</evidence>
<name>A0AAI9II28_9BURK</name>
<feature type="compositionally biased region" description="Low complexity" evidence="1">
    <location>
        <begin position="141"/>
        <end position="154"/>
    </location>
</feature>
<evidence type="ECO:0000313" key="2">
    <source>
        <dbReference type="EMBL" id="EOA06450.1"/>
    </source>
</evidence>
<gene>
    <name evidence="2" type="ORF">HFRIS_001784</name>
</gene>
<feature type="compositionally biased region" description="Low complexity" evidence="1">
    <location>
        <begin position="108"/>
        <end position="124"/>
    </location>
</feature>
<feature type="compositionally biased region" description="Pro residues" evidence="1">
    <location>
        <begin position="53"/>
        <end position="69"/>
    </location>
</feature>
<reference evidence="2 3" key="1">
    <citation type="journal article" date="2013" name="Front. Microbiol.">
        <title>The genome of the endophytic bacterium H. frisingense GSF30(T) identifies diverse strategies in the Herbaspirillum genus to interact with plants.</title>
        <authorList>
            <person name="Straub D."/>
            <person name="Rothballer M."/>
            <person name="Hartmann A."/>
            <person name="Ludewig U."/>
        </authorList>
    </citation>
    <scope>NUCLEOTIDE SEQUENCE [LARGE SCALE GENOMIC DNA]</scope>
    <source>
        <strain evidence="2 3">GSF30</strain>
    </source>
</reference>
<comment type="caution">
    <text evidence="2">The sequence shown here is derived from an EMBL/GenBank/DDBJ whole genome shotgun (WGS) entry which is preliminary data.</text>
</comment>
<sequence length="380" mass="41071">MSEVSPPPRRWPRLLLLIALSLALHALLVDWGRRQIILPGATQEQAMTVELRPLPPPEQPVALPVPRPTQPLAAKPASRQAAPARRSEPSIEPPDEPIRETVEPIYTPAPEAPHSAPATATATASDDGTGKTSEGKGQGTAGAAAEGGQAQSDAPGKSYQTSAPPSVLLRYDATGTKDGRASYGRGSIAWRNDGPHYSVEGKAKVLVFTVLNFTSQGDLDGNGLSPELYTEQTGFKSATNTHFNRERNVVSFSASTTTYPRRGGEQDRGSVIWQLAAIGRGDPAQFRAGAVIDMFVAGVRDGEVWRMQVQGEEDVTLPIGQLHTWHVVRMPKPGSYEDRVDIWLAPQHEWYPVRVRYTEPPSRGGDFIDLSLSGMEALPP</sequence>
<dbReference type="Proteomes" id="UP000006772">
    <property type="component" value="Unassembled WGS sequence"/>
</dbReference>
<organism evidence="2 3">
    <name type="scientific">Herbaspirillum frisingense GSF30</name>
    <dbReference type="NCBI Taxonomy" id="864073"/>
    <lineage>
        <taxon>Bacteria</taxon>
        <taxon>Pseudomonadati</taxon>
        <taxon>Pseudomonadota</taxon>
        <taxon>Betaproteobacteria</taxon>
        <taxon>Burkholderiales</taxon>
        <taxon>Oxalobacteraceae</taxon>
        <taxon>Herbaspirillum</taxon>
    </lineage>
</organism>
<dbReference type="Pfam" id="PF11306">
    <property type="entry name" value="DUF3108"/>
    <property type="match status" value="1"/>
</dbReference>
<accession>A0AAI9II28</accession>
<protein>
    <submittedName>
        <fullName evidence="2">Prolin-rich signal peptide protein</fullName>
    </submittedName>
</protein>
<evidence type="ECO:0000313" key="3">
    <source>
        <dbReference type="Proteomes" id="UP000006772"/>
    </source>
</evidence>